<keyword evidence="4 7" id="KW-0863">Zinc-finger</keyword>
<dbReference type="FunFam" id="3.30.160.60:FF:000100">
    <property type="entry name" value="Zinc finger 45-like"/>
    <property type="match status" value="3"/>
</dbReference>
<accession>A0A482XN03</accession>
<dbReference type="SMART" id="SM00355">
    <property type="entry name" value="ZnF_C2H2"/>
    <property type="match status" value="14"/>
</dbReference>
<feature type="domain" description="C2H2-type" evidence="8">
    <location>
        <begin position="665"/>
        <end position="693"/>
    </location>
</feature>
<evidence type="ECO:0000256" key="5">
    <source>
        <dbReference type="ARBA" id="ARBA00022833"/>
    </source>
</evidence>
<dbReference type="GO" id="GO:0008270">
    <property type="term" value="F:zinc ion binding"/>
    <property type="evidence" value="ECO:0007669"/>
    <property type="project" value="UniProtKB-KW"/>
</dbReference>
<evidence type="ECO:0000256" key="3">
    <source>
        <dbReference type="ARBA" id="ARBA00022737"/>
    </source>
</evidence>
<reference evidence="9 10" key="1">
    <citation type="journal article" date="2017" name="Gigascience">
        <title>Genome sequence of the small brown planthopper, Laodelphax striatellus.</title>
        <authorList>
            <person name="Zhu J."/>
            <person name="Jiang F."/>
            <person name="Wang X."/>
            <person name="Yang P."/>
            <person name="Bao Y."/>
            <person name="Zhao W."/>
            <person name="Wang W."/>
            <person name="Lu H."/>
            <person name="Wang Q."/>
            <person name="Cui N."/>
            <person name="Li J."/>
            <person name="Chen X."/>
            <person name="Luo L."/>
            <person name="Yu J."/>
            <person name="Kang L."/>
            <person name="Cui F."/>
        </authorList>
    </citation>
    <scope>NUCLEOTIDE SEQUENCE [LARGE SCALE GENOMIC DNA]</scope>
    <source>
        <strain evidence="9">Lst14</strain>
    </source>
</reference>
<dbReference type="PANTHER" id="PTHR24376">
    <property type="entry name" value="ZINC FINGER PROTEIN"/>
    <property type="match status" value="1"/>
</dbReference>
<feature type="domain" description="C2H2-type" evidence="8">
    <location>
        <begin position="392"/>
        <end position="419"/>
    </location>
</feature>
<feature type="domain" description="C2H2-type" evidence="8">
    <location>
        <begin position="309"/>
        <end position="336"/>
    </location>
</feature>
<name>A0A482XN03_LAOST</name>
<dbReference type="SUPFAM" id="SSF57667">
    <property type="entry name" value="beta-beta-alpha zinc fingers"/>
    <property type="match status" value="7"/>
</dbReference>
<evidence type="ECO:0000313" key="10">
    <source>
        <dbReference type="Proteomes" id="UP000291343"/>
    </source>
</evidence>
<keyword evidence="10" id="KW-1185">Reference proteome</keyword>
<keyword evidence="3" id="KW-0677">Repeat</keyword>
<evidence type="ECO:0000256" key="2">
    <source>
        <dbReference type="ARBA" id="ARBA00022723"/>
    </source>
</evidence>
<feature type="domain" description="C2H2-type" evidence="8">
    <location>
        <begin position="637"/>
        <end position="664"/>
    </location>
</feature>
<dbReference type="GO" id="GO:0005634">
    <property type="term" value="C:nucleus"/>
    <property type="evidence" value="ECO:0007669"/>
    <property type="project" value="UniProtKB-SubCell"/>
</dbReference>
<dbReference type="STRING" id="195883.A0A482XN03"/>
<dbReference type="FunFam" id="3.30.160.60:FF:000446">
    <property type="entry name" value="Zinc finger protein"/>
    <property type="match status" value="1"/>
</dbReference>
<feature type="domain" description="C2H2-type" evidence="8">
    <location>
        <begin position="609"/>
        <end position="636"/>
    </location>
</feature>
<feature type="domain" description="C2H2-type" evidence="8">
    <location>
        <begin position="544"/>
        <end position="571"/>
    </location>
</feature>
<dbReference type="GO" id="GO:0001228">
    <property type="term" value="F:DNA-binding transcription activator activity, RNA polymerase II-specific"/>
    <property type="evidence" value="ECO:0007669"/>
    <property type="project" value="TreeGrafter"/>
</dbReference>
<keyword evidence="5" id="KW-0862">Zinc</keyword>
<proteinExistence type="predicted"/>
<dbReference type="Pfam" id="PF00096">
    <property type="entry name" value="zf-C2H2"/>
    <property type="match status" value="8"/>
</dbReference>
<dbReference type="EMBL" id="QKKF02005739">
    <property type="protein sequence ID" value="RZF46739.1"/>
    <property type="molecule type" value="Genomic_DNA"/>
</dbReference>
<dbReference type="PROSITE" id="PS50157">
    <property type="entry name" value="ZINC_FINGER_C2H2_2"/>
    <property type="match status" value="13"/>
</dbReference>
<evidence type="ECO:0000313" key="9">
    <source>
        <dbReference type="EMBL" id="RZF46739.1"/>
    </source>
</evidence>
<organism evidence="9 10">
    <name type="scientific">Laodelphax striatellus</name>
    <name type="common">Small brown planthopper</name>
    <name type="synonym">Delphax striatella</name>
    <dbReference type="NCBI Taxonomy" id="195883"/>
    <lineage>
        <taxon>Eukaryota</taxon>
        <taxon>Metazoa</taxon>
        <taxon>Ecdysozoa</taxon>
        <taxon>Arthropoda</taxon>
        <taxon>Hexapoda</taxon>
        <taxon>Insecta</taxon>
        <taxon>Pterygota</taxon>
        <taxon>Neoptera</taxon>
        <taxon>Paraneoptera</taxon>
        <taxon>Hemiptera</taxon>
        <taxon>Auchenorrhyncha</taxon>
        <taxon>Fulgoroidea</taxon>
        <taxon>Delphacidae</taxon>
        <taxon>Criomorphinae</taxon>
        <taxon>Laodelphax</taxon>
    </lineage>
</organism>
<evidence type="ECO:0000256" key="6">
    <source>
        <dbReference type="ARBA" id="ARBA00023242"/>
    </source>
</evidence>
<feature type="domain" description="C2H2-type" evidence="8">
    <location>
        <begin position="250"/>
        <end position="277"/>
    </location>
</feature>
<dbReference type="Pfam" id="PF12874">
    <property type="entry name" value="zf-met"/>
    <property type="match status" value="1"/>
</dbReference>
<evidence type="ECO:0000256" key="7">
    <source>
        <dbReference type="PROSITE-ProRule" id="PRU00042"/>
    </source>
</evidence>
<dbReference type="PROSITE" id="PS00028">
    <property type="entry name" value="ZINC_FINGER_C2H2_1"/>
    <property type="match status" value="13"/>
</dbReference>
<feature type="domain" description="C2H2-type" evidence="8">
    <location>
        <begin position="572"/>
        <end position="600"/>
    </location>
</feature>
<dbReference type="GO" id="GO:0000978">
    <property type="term" value="F:RNA polymerase II cis-regulatory region sequence-specific DNA binding"/>
    <property type="evidence" value="ECO:0007669"/>
    <property type="project" value="TreeGrafter"/>
</dbReference>
<dbReference type="OrthoDB" id="6077919at2759"/>
<keyword evidence="2" id="KW-0479">Metal-binding</keyword>
<protein>
    <recommendedName>
        <fullName evidence="8">C2H2-type domain-containing protein</fullName>
    </recommendedName>
</protein>
<comment type="caution">
    <text evidence="9">The sequence shown here is derived from an EMBL/GenBank/DDBJ whole genome shotgun (WGS) entry which is preliminary data.</text>
</comment>
<gene>
    <name evidence="9" type="ORF">LSTR_LSTR002602</name>
</gene>
<dbReference type="Proteomes" id="UP000291343">
    <property type="component" value="Unassembled WGS sequence"/>
</dbReference>
<comment type="subcellular location">
    <subcellularLocation>
        <location evidence="1">Nucleus</location>
    </subcellularLocation>
</comment>
<feature type="domain" description="C2H2-type" evidence="8">
    <location>
        <begin position="365"/>
        <end position="392"/>
    </location>
</feature>
<dbReference type="InterPro" id="IPR036236">
    <property type="entry name" value="Znf_C2H2_sf"/>
</dbReference>
<feature type="domain" description="C2H2-type" evidence="8">
    <location>
        <begin position="278"/>
        <end position="306"/>
    </location>
</feature>
<dbReference type="PANTHER" id="PTHR24376:SF235">
    <property type="entry name" value="C2H2-TYPE DOMAIN-CONTAINING PROTEIN"/>
    <property type="match status" value="1"/>
</dbReference>
<keyword evidence="6" id="KW-0539">Nucleus</keyword>
<dbReference type="FunFam" id="3.30.160.60:FF:000630">
    <property type="entry name" value="Zinc finger protein 180"/>
    <property type="match status" value="1"/>
</dbReference>
<evidence type="ECO:0000259" key="8">
    <source>
        <dbReference type="PROSITE" id="PS50157"/>
    </source>
</evidence>
<dbReference type="InParanoid" id="A0A482XN03"/>
<dbReference type="AlphaFoldDB" id="A0A482XN03"/>
<feature type="domain" description="C2H2-type" evidence="8">
    <location>
        <begin position="509"/>
        <end position="532"/>
    </location>
</feature>
<dbReference type="Gene3D" id="3.30.160.60">
    <property type="entry name" value="Classic Zinc Finger"/>
    <property type="match status" value="12"/>
</dbReference>
<feature type="domain" description="C2H2-type" evidence="8">
    <location>
        <begin position="444"/>
        <end position="467"/>
    </location>
</feature>
<sequence length="760" mass="87089">MPHLFTNSAIDLLSIFEKILAFFQDVGAFDAFLFDHSSVKYDPKLDIYIERFVSLLEEIRVISDRLKTTEHLKALPNHSDFTACENLENFSKLPNSSSDDLRDLLPADQLTNSDQQLIRNHADNNTGAENIITFEDTLIPVAESEPFVGSRVDGKVSSNRDEYIDTEPTLTPGEQLISSAIDGLVQQVSQSHQDDNDDGLNNDELNFRPIEEQEEPTLKIDTSHDRWNRDCNKVSKSDGDKTQSDDKGRFTCAHCGKVLSSRTSLLKHINVHSGIKPYCCEHCGKLFTTNTNLSAHLTRQHNLNTESAKSCSICGKLFVRMSALKLHLAVHRGFKPFKCSICDKAFAQKVTRDTHFLTHTRNYSFLCKMCPKRFPTKYKLSFHMKTHGKPQYTCSVCDKQFATKQYLKAHYDSHNISQSEAAPCRLDTISDNSRPQVIEAAPQIACSQCDFTFRSQRALTRHTKAKHEHLIQWFYCKVPDCPRPTKAFPTKYQLTKHNDRHHSEQRKKFVCKTCGKSFVEKNSLLRHQRQNHMVGLSLQELKPYSCHVCSKRFFTKSKMTVHMSTHAENPQFRCDLCTKAFYRKDSLKKHFKERHSTASTTSEPSQATLSCSQCGKHFKSQSALVFHLQTHNGDFKFQCESCNKCFVRKCHYESHVRSHSENRPYKCSTCGRCFKEKKHWKVHLRRVHTNEITMQSLLDSITSEAALCSDNNDTFDMMQHPVALPALPLSQTNDCLSPITISESYMLNSSMELQIPREHM</sequence>
<dbReference type="InterPro" id="IPR013087">
    <property type="entry name" value="Znf_C2H2_type"/>
</dbReference>
<dbReference type="Pfam" id="PF13894">
    <property type="entry name" value="zf-C2H2_4"/>
    <property type="match status" value="1"/>
</dbReference>
<feature type="domain" description="C2H2-type" evidence="8">
    <location>
        <begin position="337"/>
        <end position="364"/>
    </location>
</feature>
<evidence type="ECO:0000256" key="1">
    <source>
        <dbReference type="ARBA" id="ARBA00004123"/>
    </source>
</evidence>
<evidence type="ECO:0000256" key="4">
    <source>
        <dbReference type="ARBA" id="ARBA00022771"/>
    </source>
</evidence>